<evidence type="ECO:0000259" key="5">
    <source>
        <dbReference type="Pfam" id="PF13407"/>
    </source>
</evidence>
<keyword evidence="3" id="KW-0732">Signal</keyword>
<dbReference type="InterPro" id="IPR028082">
    <property type="entry name" value="Peripla_BP_I"/>
</dbReference>
<proteinExistence type="inferred from homology"/>
<dbReference type="GO" id="GO:0030246">
    <property type="term" value="F:carbohydrate binding"/>
    <property type="evidence" value="ECO:0007669"/>
    <property type="project" value="UniProtKB-ARBA"/>
</dbReference>
<protein>
    <submittedName>
        <fullName evidence="6">D-ribose transporter subunit RbsB</fullName>
    </submittedName>
</protein>
<dbReference type="Proteomes" id="UP000011200">
    <property type="component" value="Chromosome"/>
</dbReference>
<comment type="subcellular location">
    <subcellularLocation>
        <location evidence="1">Cell envelope</location>
    </subcellularLocation>
</comment>
<evidence type="ECO:0000256" key="1">
    <source>
        <dbReference type="ARBA" id="ARBA00004196"/>
    </source>
</evidence>
<feature type="domain" description="Periplasmic binding protein" evidence="5">
    <location>
        <begin position="38"/>
        <end position="306"/>
    </location>
</feature>
<comment type="similarity">
    <text evidence="2">Belongs to the bacterial solute-binding protein 2 family.</text>
</comment>
<dbReference type="PROSITE" id="PS51257">
    <property type="entry name" value="PROKAR_LIPOPROTEIN"/>
    <property type="match status" value="1"/>
</dbReference>
<dbReference type="InterPro" id="IPR025997">
    <property type="entry name" value="SBP_2_dom"/>
</dbReference>
<evidence type="ECO:0000313" key="7">
    <source>
        <dbReference type="Proteomes" id="UP000011200"/>
    </source>
</evidence>
<dbReference type="EMBL" id="CP027541">
    <property type="protein sequence ID" value="AWT51449.1"/>
    <property type="molecule type" value="Genomic_DNA"/>
</dbReference>
<dbReference type="GO" id="GO:0030313">
    <property type="term" value="C:cell envelope"/>
    <property type="evidence" value="ECO:0007669"/>
    <property type="project" value="UniProtKB-SubCell"/>
</dbReference>
<evidence type="ECO:0000313" key="6">
    <source>
        <dbReference type="EMBL" id="AWT51449.1"/>
    </source>
</evidence>
<dbReference type="SUPFAM" id="SSF53822">
    <property type="entry name" value="Periplasmic binding protein-like I"/>
    <property type="match status" value="1"/>
</dbReference>
<reference evidence="7" key="2">
    <citation type="submission" date="2018-03" db="EMBL/GenBank/DDBJ databases">
        <authorList>
            <person name="Derbyshire K."/>
            <person name="Gray T.A."/>
            <person name="Champion M."/>
        </authorList>
    </citation>
    <scope>NUCLEOTIDE SEQUENCE [LARGE SCALE GENOMIC DNA]</scope>
    <source>
        <strain evidence="7">MKD8</strain>
    </source>
</reference>
<accession>A0A2U9PI97</accession>
<evidence type="ECO:0000256" key="2">
    <source>
        <dbReference type="ARBA" id="ARBA00007639"/>
    </source>
</evidence>
<dbReference type="Pfam" id="PF13407">
    <property type="entry name" value="Peripla_BP_4"/>
    <property type="match status" value="1"/>
</dbReference>
<dbReference type="Gene3D" id="3.40.50.2300">
    <property type="match status" value="2"/>
</dbReference>
<evidence type="ECO:0000256" key="3">
    <source>
        <dbReference type="ARBA" id="ARBA00022729"/>
    </source>
</evidence>
<name>A0A2U9PI97_MYCSE</name>
<organism evidence="6 7">
    <name type="scientific">Mycolicibacterium smegmatis (strain MKD8)</name>
    <name type="common">Mycobacterium smegmatis</name>
    <dbReference type="NCBI Taxonomy" id="1214915"/>
    <lineage>
        <taxon>Bacteria</taxon>
        <taxon>Bacillati</taxon>
        <taxon>Actinomycetota</taxon>
        <taxon>Actinomycetes</taxon>
        <taxon>Mycobacteriales</taxon>
        <taxon>Mycobacteriaceae</taxon>
        <taxon>Mycolicibacterium</taxon>
    </lineage>
</organism>
<gene>
    <name evidence="6" type="ORF">D806_004560</name>
</gene>
<reference evidence="6 7" key="1">
    <citation type="journal article" date="2013" name="Genome Announc.">
        <title>Draft genome sequence of MKD8, a conjugal recipient Mycobacterium smegmatis strain.</title>
        <authorList>
            <person name="Gray T.A."/>
            <person name="Palumbo M.J."/>
            <person name="Derbyshire K.M."/>
        </authorList>
    </citation>
    <scope>NUCLEOTIDE SEQUENCE [LARGE SCALE GENOMIC DNA]</scope>
    <source>
        <strain evidence="6 7">MKD8</strain>
    </source>
</reference>
<dbReference type="PANTHER" id="PTHR46847:SF1">
    <property type="entry name" value="D-ALLOSE-BINDING PERIPLASMIC PROTEIN-RELATED"/>
    <property type="match status" value="1"/>
</dbReference>
<feature type="region of interest" description="Disordered" evidence="4">
    <location>
        <begin position="316"/>
        <end position="335"/>
    </location>
</feature>
<evidence type="ECO:0000256" key="4">
    <source>
        <dbReference type="SAM" id="MobiDB-lite"/>
    </source>
</evidence>
<sequence>MINRSWRKLLATAVLVIVCLAALVSCALGGATSSEKEFVVFMPTTSDPYIAGVARGIREEAHRQGYVATIIENNFDQSQQDQQVRQYLIGSRHPAAVLWWPNNAKASINSLRQLARVAPVIQFNTPVDPSTAEYVTAYAGQSHFDVAFAAGQSALQGRRDALAEGATLHGRGGNLLEFTYPISYDGNIIRSDGFDQATASEPFNILRKEPAGFSPQEGYLAAAQVIPRFKAQGIDFVYTHSSLLAIGVIKALRENGLTPGKDVQVIAANIVGDLTDLRSGAMYSAVIQAPYIEGQIVVRSAVKYLDTMEVAPGAIHMPATPEDPGIGSGPPAEESYMPNPAVTFKTVDSIRVWGLDIDGLTN</sequence>
<dbReference type="RefSeq" id="WP_003891793.1">
    <property type="nucleotide sequence ID" value="NZ_CP027541.1"/>
</dbReference>
<dbReference type="AlphaFoldDB" id="A0A2U9PI97"/>
<dbReference type="PANTHER" id="PTHR46847">
    <property type="entry name" value="D-ALLOSE-BINDING PERIPLASMIC PROTEIN-RELATED"/>
    <property type="match status" value="1"/>
</dbReference>